<sequence>MGKKKGSRREDDDPFADLGEDVSQNNVTKPDEAQEEAPAPEESAAPPPAAKEEAAGDSVPEPPRILTKKEKEKLKKEREKEKKKAQAAQKKAAMQKEAPEKTPQETPVEAPKEAPQPSSEQAAAEPEDEEEEEGAEATSSANDKKKKKKKKKAAEAAPPPRKAPNAAVAALQARLAAQKKAEEEARAEEERQRRLIEEEERKEREEEERKAAERQRRKEKEKQRKEQLRKEGKLLTPKQKAELKLAEQRKQALLASGNITVAAMQSEKPADKPRRVVYDNRKKKSQPKATPASDAQPKAEETPEPQPKAEEAPEPKSEPQPVKEPAPANEDDDTKDDWDASSEEDVKDDWEQESEEEAESAPPKEQAQPAAKAEPAEKPSNDDDEEEEEDDDDDDDEDDSEDDDQDEDLTSTQRMALERRQAAEQRRKERTEKALAERSADNLRSPICCILGHVDTGKTKLLDKVRQTSVQEGEAGGITQQIGATYFPVEALREKTMVLNHGNFDFKVPGLLIIDTPGHESFTNLRSRGSSLCNIAILVVDIMHGLEAQTLESIRLLRDRKTPFIVALNKVDRLYDWKPTPNNAFQDSLAQQSTSTQNEFEERVSKTLLAFAEQGLNAELYYRNKNMGRYVSLVPTSAITGEGVPDLLQLLVTLTQTRMSSSLMYLSELECTVLEVKVIEGLGTTIDVVLSNGVLHEGDKIVVCGLNGPIVTQIRALLTPQPLKELRIRGAYVHHKEVKAALGVKIAAPDLDKAVAGSRLLVCGSDDEEEMLREEVMSDLTNLLNSVDKSGKGVCVQASTLGSLEALLEFLRVSKIPVSGINIGPVYKRDVMRCSTMLEKAKEMACILCFDVPVDKEAERLADELGIKLFTADIIYHLFDSFMAYSAEIVENKKKDAASTAIWPCRLRTIAAFAKRDPIILGCDILDGTLRIGTPLCVVKTDPTTRKKEIVHLGRVTSLEINHKPREVVLKKDVGGGVAVRIDPDLNEAPKMFGRHLDEKDEIYSLISRSSIDALKEHFWEGVTIEEKRLIKNLKALLDIP</sequence>
<dbReference type="NCBIfam" id="NF003078">
    <property type="entry name" value="PRK04004.1"/>
    <property type="match status" value="1"/>
</dbReference>
<dbReference type="GO" id="GO:0005525">
    <property type="term" value="F:GTP binding"/>
    <property type="evidence" value="ECO:0007669"/>
    <property type="project" value="UniProtKB-KW"/>
</dbReference>
<dbReference type="NCBIfam" id="TIGR00231">
    <property type="entry name" value="small_GTP"/>
    <property type="match status" value="1"/>
</dbReference>
<dbReference type="GO" id="GO:0003924">
    <property type="term" value="F:GTPase activity"/>
    <property type="evidence" value="ECO:0007669"/>
    <property type="project" value="InterPro"/>
</dbReference>
<comment type="catalytic activity">
    <reaction evidence="13">
        <text>GTP + H2O = GDP + phosphate + H(+)</text>
        <dbReference type="Rhea" id="RHEA:19669"/>
        <dbReference type="ChEBI" id="CHEBI:15377"/>
        <dbReference type="ChEBI" id="CHEBI:15378"/>
        <dbReference type="ChEBI" id="CHEBI:37565"/>
        <dbReference type="ChEBI" id="CHEBI:43474"/>
        <dbReference type="ChEBI" id="CHEBI:58189"/>
        <dbReference type="EC" id="3.6.5.3"/>
    </reaction>
</comment>
<dbReference type="PANTHER" id="PTHR43381:SF4">
    <property type="entry name" value="EUKARYOTIC TRANSLATION INITIATION FACTOR 5B"/>
    <property type="match status" value="1"/>
</dbReference>
<dbReference type="EMBL" id="CP119892">
    <property type="protein sequence ID" value="WFD25694.1"/>
    <property type="molecule type" value="Genomic_DNA"/>
</dbReference>
<dbReference type="SUPFAM" id="SSF50447">
    <property type="entry name" value="Translation proteins"/>
    <property type="match status" value="1"/>
</dbReference>
<dbReference type="CDD" id="cd01887">
    <property type="entry name" value="IF2_eIF5B"/>
    <property type="match status" value="1"/>
</dbReference>
<feature type="compositionally biased region" description="Low complexity" evidence="14">
    <location>
        <begin position="86"/>
        <end position="96"/>
    </location>
</feature>
<evidence type="ECO:0000256" key="5">
    <source>
        <dbReference type="ARBA" id="ARBA00022490"/>
    </source>
</evidence>
<dbReference type="GO" id="GO:0046872">
    <property type="term" value="F:metal ion binding"/>
    <property type="evidence" value="ECO:0007669"/>
    <property type="project" value="UniProtKB-KW"/>
</dbReference>
<gene>
    <name evidence="16" type="primary">FUN12</name>
    <name evidence="16" type="ORF">MNAN1_000658</name>
</gene>
<accession>A0AAF0EJ95</accession>
<dbReference type="InterPro" id="IPR005225">
    <property type="entry name" value="Small_GTP-bd"/>
</dbReference>
<evidence type="ECO:0000256" key="1">
    <source>
        <dbReference type="ARBA" id="ARBA00004496"/>
    </source>
</evidence>
<evidence type="ECO:0000256" key="13">
    <source>
        <dbReference type="ARBA" id="ARBA00048107"/>
    </source>
</evidence>
<feature type="compositionally biased region" description="Acidic residues" evidence="14">
    <location>
        <begin position="125"/>
        <end position="135"/>
    </location>
</feature>
<dbReference type="InterPro" id="IPR027417">
    <property type="entry name" value="P-loop_NTPase"/>
</dbReference>
<keyword evidence="8" id="KW-0547">Nucleotide-binding</keyword>
<feature type="compositionally biased region" description="Basic and acidic residues" evidence="14">
    <location>
        <begin position="297"/>
        <end position="317"/>
    </location>
</feature>
<keyword evidence="11" id="KW-0342">GTP-binding</keyword>
<dbReference type="InterPro" id="IPR036925">
    <property type="entry name" value="TIF_IF2_dom3_sf"/>
</dbReference>
<protein>
    <recommendedName>
        <fullName evidence="4">Eukaryotic translation initiation factor 5B</fullName>
        <ecNumber evidence="3">3.6.5.3</ecNumber>
    </recommendedName>
    <alternativeName>
        <fullName evidence="12">Translation initiation factor IF-2</fullName>
    </alternativeName>
</protein>
<dbReference type="Gene3D" id="2.40.30.10">
    <property type="entry name" value="Translation factors"/>
    <property type="match status" value="2"/>
</dbReference>
<reference evidence="16" key="1">
    <citation type="submission" date="2023-03" db="EMBL/GenBank/DDBJ databases">
        <title>Mating type loci evolution in Malassezia.</title>
        <authorList>
            <person name="Coelho M.A."/>
        </authorList>
    </citation>
    <scope>NUCLEOTIDE SEQUENCE</scope>
    <source>
        <strain evidence="16">CBS 9557</strain>
    </source>
</reference>
<evidence type="ECO:0000256" key="6">
    <source>
        <dbReference type="ARBA" id="ARBA00022540"/>
    </source>
</evidence>
<evidence type="ECO:0000313" key="17">
    <source>
        <dbReference type="Proteomes" id="UP001213623"/>
    </source>
</evidence>
<dbReference type="GO" id="GO:0005739">
    <property type="term" value="C:mitochondrion"/>
    <property type="evidence" value="ECO:0007669"/>
    <property type="project" value="TreeGrafter"/>
</dbReference>
<evidence type="ECO:0000313" key="16">
    <source>
        <dbReference type="EMBL" id="WFD25694.1"/>
    </source>
</evidence>
<dbReference type="InterPro" id="IPR000795">
    <property type="entry name" value="T_Tr_GTP-bd_dom"/>
</dbReference>
<keyword evidence="10" id="KW-0648">Protein biosynthesis</keyword>
<evidence type="ECO:0000256" key="3">
    <source>
        <dbReference type="ARBA" id="ARBA00011986"/>
    </source>
</evidence>
<dbReference type="Pfam" id="PF00009">
    <property type="entry name" value="GTP_EFTU"/>
    <property type="match status" value="1"/>
</dbReference>
<dbReference type="Gene3D" id="3.40.50.300">
    <property type="entry name" value="P-loop containing nucleotide triphosphate hydrolases"/>
    <property type="match status" value="1"/>
</dbReference>
<dbReference type="FunFam" id="3.40.50.10050:FF:000002">
    <property type="entry name" value="Eukaryotic translation initiation factor 5B"/>
    <property type="match status" value="1"/>
</dbReference>
<dbReference type="GO" id="GO:0003743">
    <property type="term" value="F:translation initiation factor activity"/>
    <property type="evidence" value="ECO:0007669"/>
    <property type="project" value="UniProtKB-KW"/>
</dbReference>
<dbReference type="Gene3D" id="3.40.50.10050">
    <property type="entry name" value="Translation initiation factor IF- 2, domain 3"/>
    <property type="match status" value="1"/>
</dbReference>
<keyword evidence="9" id="KW-0378">Hydrolase</keyword>
<feature type="region of interest" description="Disordered" evidence="14">
    <location>
        <begin position="1"/>
        <end position="438"/>
    </location>
</feature>
<evidence type="ECO:0000256" key="14">
    <source>
        <dbReference type="SAM" id="MobiDB-lite"/>
    </source>
</evidence>
<evidence type="ECO:0000256" key="11">
    <source>
        <dbReference type="ARBA" id="ARBA00023134"/>
    </source>
</evidence>
<feature type="compositionally biased region" description="Low complexity" evidence="14">
    <location>
        <begin position="360"/>
        <end position="373"/>
    </location>
</feature>
<feature type="compositionally biased region" description="Basic and acidic residues" evidence="14">
    <location>
        <begin position="416"/>
        <end position="438"/>
    </location>
</feature>
<keyword evidence="6 16" id="KW-0396">Initiation factor</keyword>
<feature type="domain" description="Tr-type G" evidence="15">
    <location>
        <begin position="443"/>
        <end position="660"/>
    </location>
</feature>
<dbReference type="AlphaFoldDB" id="A0AAF0EJ95"/>
<feature type="compositionally biased region" description="Acidic residues" evidence="14">
    <location>
        <begin position="382"/>
        <end position="409"/>
    </location>
</feature>
<dbReference type="PROSITE" id="PS51722">
    <property type="entry name" value="G_TR_2"/>
    <property type="match status" value="1"/>
</dbReference>
<proteinExistence type="inferred from homology"/>
<evidence type="ECO:0000256" key="9">
    <source>
        <dbReference type="ARBA" id="ARBA00022801"/>
    </source>
</evidence>
<dbReference type="InterPro" id="IPR009000">
    <property type="entry name" value="Transl_B-barrel_sf"/>
</dbReference>
<evidence type="ECO:0000259" key="15">
    <source>
        <dbReference type="PROSITE" id="PS51722"/>
    </source>
</evidence>
<dbReference type="PANTHER" id="PTHR43381">
    <property type="entry name" value="TRANSLATION INITIATION FACTOR IF-2-RELATED"/>
    <property type="match status" value="1"/>
</dbReference>
<evidence type="ECO:0000256" key="2">
    <source>
        <dbReference type="ARBA" id="ARBA00007733"/>
    </source>
</evidence>
<evidence type="ECO:0000256" key="8">
    <source>
        <dbReference type="ARBA" id="ARBA00022741"/>
    </source>
</evidence>
<feature type="compositionally biased region" description="Basic and acidic residues" evidence="14">
    <location>
        <begin position="179"/>
        <end position="250"/>
    </location>
</feature>
<dbReference type="InterPro" id="IPR023115">
    <property type="entry name" value="TIF_IF2_dom3"/>
</dbReference>
<name>A0AAF0EJ95_9BASI</name>
<evidence type="ECO:0000256" key="10">
    <source>
        <dbReference type="ARBA" id="ARBA00022917"/>
    </source>
</evidence>
<comment type="similarity">
    <text evidence="2">Belongs to the TRAFAC class translation factor GTPase superfamily. Classic translation factor GTPase family. IF-2 subfamily.</text>
</comment>
<keyword evidence="5" id="KW-0963">Cytoplasm</keyword>
<dbReference type="Proteomes" id="UP001213623">
    <property type="component" value="Chromosome 1"/>
</dbReference>
<keyword evidence="7" id="KW-0479">Metal-binding</keyword>
<dbReference type="FunFam" id="2.40.30.10:FF:000013">
    <property type="entry name" value="eukaryotic translation initiation factor 5B"/>
    <property type="match status" value="1"/>
</dbReference>
<dbReference type="EC" id="3.6.5.3" evidence="3"/>
<dbReference type="SUPFAM" id="SSF52540">
    <property type="entry name" value="P-loop containing nucleoside triphosphate hydrolases"/>
    <property type="match status" value="1"/>
</dbReference>
<feature type="compositionally biased region" description="Low complexity" evidence="14">
    <location>
        <begin position="113"/>
        <end position="124"/>
    </location>
</feature>
<dbReference type="FunFam" id="2.40.30.10:FF:000026">
    <property type="entry name" value="Eukaryotic translation initiation factor 5B"/>
    <property type="match status" value="1"/>
</dbReference>
<dbReference type="Pfam" id="PF11987">
    <property type="entry name" value="IF-2"/>
    <property type="match status" value="1"/>
</dbReference>
<dbReference type="InterPro" id="IPR015760">
    <property type="entry name" value="TIF_IF2"/>
</dbReference>
<feature type="compositionally biased region" description="Acidic residues" evidence="14">
    <location>
        <begin position="329"/>
        <end position="359"/>
    </location>
</feature>
<dbReference type="FunFam" id="3.40.50.300:FF:000112">
    <property type="entry name" value="Eukaryotic translation initiation factor 5B"/>
    <property type="match status" value="1"/>
</dbReference>
<evidence type="ECO:0000256" key="12">
    <source>
        <dbReference type="ARBA" id="ARBA00032478"/>
    </source>
</evidence>
<keyword evidence="17" id="KW-1185">Reference proteome</keyword>
<feature type="compositionally biased region" description="Basic and acidic residues" evidence="14">
    <location>
        <begin position="67"/>
        <end position="84"/>
    </location>
</feature>
<evidence type="ECO:0000256" key="7">
    <source>
        <dbReference type="ARBA" id="ARBA00022723"/>
    </source>
</evidence>
<comment type="subcellular location">
    <subcellularLocation>
        <location evidence="1">Cytoplasm</location>
    </subcellularLocation>
</comment>
<dbReference type="PRINTS" id="PR00315">
    <property type="entry name" value="ELONGATNFCT"/>
</dbReference>
<feature type="compositionally biased region" description="Basic and acidic residues" evidence="14">
    <location>
        <begin position="268"/>
        <end position="280"/>
    </location>
</feature>
<dbReference type="SUPFAM" id="SSF52156">
    <property type="entry name" value="Initiation factor IF2/eIF5b, domain 3"/>
    <property type="match status" value="1"/>
</dbReference>
<organism evidence="16 17">
    <name type="scientific">Malassezia nana</name>
    <dbReference type="NCBI Taxonomy" id="180528"/>
    <lineage>
        <taxon>Eukaryota</taxon>
        <taxon>Fungi</taxon>
        <taxon>Dikarya</taxon>
        <taxon>Basidiomycota</taxon>
        <taxon>Ustilaginomycotina</taxon>
        <taxon>Malasseziomycetes</taxon>
        <taxon>Malasseziales</taxon>
        <taxon>Malasseziaceae</taxon>
        <taxon>Malassezia</taxon>
    </lineage>
</organism>
<feature type="compositionally biased region" description="Low complexity" evidence="14">
    <location>
        <begin position="163"/>
        <end position="178"/>
    </location>
</feature>
<dbReference type="CDD" id="cd03703">
    <property type="entry name" value="aeIF5B_II"/>
    <property type="match status" value="1"/>
</dbReference>
<evidence type="ECO:0000256" key="4">
    <source>
        <dbReference type="ARBA" id="ARBA00013824"/>
    </source>
</evidence>